<evidence type="ECO:0000256" key="3">
    <source>
        <dbReference type="ARBA" id="ARBA00023237"/>
    </source>
</evidence>
<comment type="subcellular location">
    <subcellularLocation>
        <location evidence="1">Cell outer membrane</location>
    </subcellularLocation>
</comment>
<evidence type="ECO:0000259" key="6">
    <source>
        <dbReference type="PROSITE" id="PS51123"/>
    </source>
</evidence>
<dbReference type="Proteomes" id="UP000818323">
    <property type="component" value="Unassembled WGS sequence"/>
</dbReference>
<dbReference type="PROSITE" id="PS51123">
    <property type="entry name" value="OMPA_2"/>
    <property type="match status" value="1"/>
</dbReference>
<dbReference type="InterPro" id="IPR006665">
    <property type="entry name" value="OmpA-like"/>
</dbReference>
<accession>A0ABW9Z4M5</accession>
<sequence>MRKLVHEVQTRVGHARYRVEGHTDWIGTDAYNDRLSARRTASVKEWLVRHASAGRAHVEAVGFGERRPVASNTKPDGSDDPEGRQKNRRVELVVDPLR</sequence>
<gene>
    <name evidence="7" type="ORF">GR303_23830</name>
</gene>
<keyword evidence="3" id="KW-0998">Cell outer membrane</keyword>
<evidence type="ECO:0000313" key="7">
    <source>
        <dbReference type="EMBL" id="NBJ27343.1"/>
    </source>
</evidence>
<dbReference type="CDD" id="cd07185">
    <property type="entry name" value="OmpA_C-like"/>
    <property type="match status" value="1"/>
</dbReference>
<evidence type="ECO:0000256" key="1">
    <source>
        <dbReference type="ARBA" id="ARBA00004442"/>
    </source>
</evidence>
<feature type="region of interest" description="Disordered" evidence="5">
    <location>
        <begin position="60"/>
        <end position="98"/>
    </location>
</feature>
<reference evidence="7 8" key="1">
    <citation type="submission" date="2020-01" db="EMBL/GenBank/DDBJ databases">
        <title>Microvirga sp. nov., an arsenate reduction bacterium isolated from Tibet hotspring sediments.</title>
        <authorList>
            <person name="Yuan C.-G."/>
        </authorList>
    </citation>
    <scope>NUCLEOTIDE SEQUENCE [LARGE SCALE GENOMIC DNA]</scope>
    <source>
        <strain evidence="7 8">SYSU G3D203</strain>
    </source>
</reference>
<dbReference type="Gene3D" id="3.30.1330.60">
    <property type="entry name" value="OmpA-like domain"/>
    <property type="match status" value="1"/>
</dbReference>
<dbReference type="InterPro" id="IPR050330">
    <property type="entry name" value="Bact_OuterMem_StrucFunc"/>
</dbReference>
<evidence type="ECO:0000256" key="4">
    <source>
        <dbReference type="PROSITE-ProRule" id="PRU00473"/>
    </source>
</evidence>
<feature type="compositionally biased region" description="Basic and acidic residues" evidence="5">
    <location>
        <begin position="81"/>
        <end position="98"/>
    </location>
</feature>
<name>A0ABW9Z4M5_9HYPH</name>
<dbReference type="SUPFAM" id="SSF103088">
    <property type="entry name" value="OmpA-like"/>
    <property type="match status" value="1"/>
</dbReference>
<keyword evidence="2 4" id="KW-0472">Membrane</keyword>
<comment type="caution">
    <text evidence="7">The sequence shown here is derived from an EMBL/GenBank/DDBJ whole genome shotgun (WGS) entry which is preliminary data.</text>
</comment>
<proteinExistence type="predicted"/>
<protein>
    <submittedName>
        <fullName evidence="7">OmpA family protein</fullName>
    </submittedName>
</protein>
<keyword evidence="8" id="KW-1185">Reference proteome</keyword>
<dbReference type="PANTHER" id="PTHR30329:SF21">
    <property type="entry name" value="LIPOPROTEIN YIAD-RELATED"/>
    <property type="match status" value="1"/>
</dbReference>
<dbReference type="EMBL" id="JAAAXJ010000041">
    <property type="protein sequence ID" value="NBJ27343.1"/>
    <property type="molecule type" value="Genomic_DNA"/>
</dbReference>
<feature type="domain" description="OmpA-like" evidence="6">
    <location>
        <begin position="1"/>
        <end position="98"/>
    </location>
</feature>
<dbReference type="InterPro" id="IPR006664">
    <property type="entry name" value="OMP_bac"/>
</dbReference>
<dbReference type="Pfam" id="PF00691">
    <property type="entry name" value="OmpA"/>
    <property type="match status" value="1"/>
</dbReference>
<evidence type="ECO:0000256" key="5">
    <source>
        <dbReference type="SAM" id="MobiDB-lite"/>
    </source>
</evidence>
<organism evidence="7 8">
    <name type="scientific">Microvirga arsenatis</name>
    <dbReference type="NCBI Taxonomy" id="2692265"/>
    <lineage>
        <taxon>Bacteria</taxon>
        <taxon>Pseudomonadati</taxon>
        <taxon>Pseudomonadota</taxon>
        <taxon>Alphaproteobacteria</taxon>
        <taxon>Hyphomicrobiales</taxon>
        <taxon>Methylobacteriaceae</taxon>
        <taxon>Microvirga</taxon>
    </lineage>
</organism>
<dbReference type="InterPro" id="IPR036737">
    <property type="entry name" value="OmpA-like_sf"/>
</dbReference>
<dbReference type="PANTHER" id="PTHR30329">
    <property type="entry name" value="STATOR ELEMENT OF FLAGELLAR MOTOR COMPLEX"/>
    <property type="match status" value="1"/>
</dbReference>
<dbReference type="PRINTS" id="PR01021">
    <property type="entry name" value="OMPADOMAIN"/>
</dbReference>
<evidence type="ECO:0000256" key="2">
    <source>
        <dbReference type="ARBA" id="ARBA00023136"/>
    </source>
</evidence>
<evidence type="ECO:0000313" key="8">
    <source>
        <dbReference type="Proteomes" id="UP000818323"/>
    </source>
</evidence>